<name>A0A0F0LX97_9MICO</name>
<gene>
    <name evidence="4" type="ORF">RR49_00593</name>
</gene>
<dbReference type="PANTHER" id="PTHR43022:SF1">
    <property type="entry name" value="PROTEIN SMF"/>
    <property type="match status" value="1"/>
</dbReference>
<dbReference type="OrthoDB" id="9785707at2"/>
<dbReference type="Pfam" id="PF02481">
    <property type="entry name" value="DNA_processg_A"/>
    <property type="match status" value="1"/>
</dbReference>
<dbReference type="GO" id="GO:0009294">
    <property type="term" value="P:DNA-mediated transformation"/>
    <property type="evidence" value="ECO:0007669"/>
    <property type="project" value="InterPro"/>
</dbReference>
<dbReference type="STRING" id="400772.RR49_00593"/>
<evidence type="ECO:0000313" key="4">
    <source>
        <dbReference type="EMBL" id="KJL39019.1"/>
    </source>
</evidence>
<dbReference type="InterPro" id="IPR057666">
    <property type="entry name" value="DrpA_SLOG"/>
</dbReference>
<dbReference type="Proteomes" id="UP000033451">
    <property type="component" value="Unassembled WGS sequence"/>
</dbReference>
<dbReference type="SUPFAM" id="SSF102405">
    <property type="entry name" value="MCP/YpsA-like"/>
    <property type="match status" value="1"/>
</dbReference>
<dbReference type="RefSeq" id="WP_048809341.1">
    <property type="nucleotide sequence ID" value="NZ_JYIY01000059.1"/>
</dbReference>
<evidence type="ECO:0000256" key="2">
    <source>
        <dbReference type="SAM" id="MobiDB-lite"/>
    </source>
</evidence>
<organism evidence="4 5">
    <name type="scientific">Microbacterium ginsengisoli</name>
    <dbReference type="NCBI Taxonomy" id="400772"/>
    <lineage>
        <taxon>Bacteria</taxon>
        <taxon>Bacillati</taxon>
        <taxon>Actinomycetota</taxon>
        <taxon>Actinomycetes</taxon>
        <taxon>Micrococcales</taxon>
        <taxon>Microbacteriaceae</taxon>
        <taxon>Microbacterium</taxon>
    </lineage>
</organism>
<dbReference type="InterPro" id="IPR003488">
    <property type="entry name" value="DprA"/>
</dbReference>
<dbReference type="AlphaFoldDB" id="A0A0F0LX97"/>
<proteinExistence type="inferred from homology"/>
<evidence type="ECO:0000256" key="1">
    <source>
        <dbReference type="ARBA" id="ARBA00006525"/>
    </source>
</evidence>
<evidence type="ECO:0000259" key="3">
    <source>
        <dbReference type="Pfam" id="PF02481"/>
    </source>
</evidence>
<keyword evidence="5" id="KW-1185">Reference proteome</keyword>
<dbReference type="PATRIC" id="fig|400772.4.peg.627"/>
<sequence length="354" mass="36063">MSGAPGSLAIAFEPGEATTAAVIAAVGAQETLRLLTSTEPVPGVDTEAAALWRDLAAPRLRPQAFQQVIDATQRHRLHVSIPGDPEWPEGFAIGGVTPPLALWVLGEVDTLRTPVQRLVTLTGSRAASSYGEFVAAELATGAAERGGIVVGGGAYGVEAAAHRGALNAGGKTIAVLAGGLDRPYPAGNQQLFERIAANGALLSEIPPGCAPTRLRFVQRARLLAALSDTSVIVEAGVRSGSLLVAARAATFGRDVGAVPGPITSATSSGPHELLCSGTARIVTGAHDIQMPEPPASDGLNAPGVQTSCTELTVETVRTYEPNLGSREGTAREDDSPAFVAATPAATLSGNAPRL</sequence>
<dbReference type="PANTHER" id="PTHR43022">
    <property type="entry name" value="PROTEIN SMF"/>
    <property type="match status" value="1"/>
</dbReference>
<dbReference type="EMBL" id="JYIY01000059">
    <property type="protein sequence ID" value="KJL39019.1"/>
    <property type="molecule type" value="Genomic_DNA"/>
</dbReference>
<reference evidence="4 5" key="1">
    <citation type="submission" date="2015-02" db="EMBL/GenBank/DDBJ databases">
        <title>Draft genome sequences of ten Microbacterium spp. with emphasis on heavy metal contaminated environments.</title>
        <authorList>
            <person name="Corretto E."/>
        </authorList>
    </citation>
    <scope>NUCLEOTIDE SEQUENCE [LARGE SCALE GENOMIC DNA]</scope>
    <source>
        <strain evidence="4 5">DSM 18659</strain>
    </source>
</reference>
<protein>
    <recommendedName>
        <fullName evidence="3">Smf/DprA SLOG domain-containing protein</fullName>
    </recommendedName>
</protein>
<comment type="similarity">
    <text evidence="1">Belongs to the DprA/Smf family.</text>
</comment>
<evidence type="ECO:0000313" key="5">
    <source>
        <dbReference type="Proteomes" id="UP000033451"/>
    </source>
</evidence>
<feature type="region of interest" description="Disordered" evidence="2">
    <location>
        <begin position="321"/>
        <end position="354"/>
    </location>
</feature>
<accession>A0A0F0LX97</accession>
<feature type="compositionally biased region" description="Polar residues" evidence="2">
    <location>
        <begin position="345"/>
        <end position="354"/>
    </location>
</feature>
<comment type="caution">
    <text evidence="4">The sequence shown here is derived from an EMBL/GenBank/DDBJ whole genome shotgun (WGS) entry which is preliminary data.</text>
</comment>
<dbReference type="Gene3D" id="3.40.50.450">
    <property type="match status" value="1"/>
</dbReference>
<feature type="domain" description="Smf/DprA SLOG" evidence="3">
    <location>
        <begin position="80"/>
        <end position="288"/>
    </location>
</feature>